<dbReference type="SUPFAM" id="SSF53474">
    <property type="entry name" value="alpha/beta-Hydrolases"/>
    <property type="match status" value="1"/>
</dbReference>
<name>A0ABU5DT31_9PROT</name>
<keyword evidence="3" id="KW-1185">Reference proteome</keyword>
<feature type="domain" description="Dienelactone hydrolase" evidence="1">
    <location>
        <begin position="16"/>
        <end position="230"/>
    </location>
</feature>
<evidence type="ECO:0000313" key="2">
    <source>
        <dbReference type="EMBL" id="MDY0870507.1"/>
    </source>
</evidence>
<gene>
    <name evidence="2" type="ORF">SMD31_01165</name>
</gene>
<comment type="caution">
    <text evidence="2">The sequence shown here is derived from an EMBL/GenBank/DDBJ whole genome shotgun (WGS) entry which is preliminary data.</text>
</comment>
<dbReference type="RefSeq" id="WP_320498768.1">
    <property type="nucleotide sequence ID" value="NZ_JAXCLX010000001.1"/>
</dbReference>
<evidence type="ECO:0000313" key="3">
    <source>
        <dbReference type="Proteomes" id="UP001271769"/>
    </source>
</evidence>
<reference evidence="2 3" key="1">
    <citation type="journal article" date="2013" name="Antonie Van Leeuwenhoek">
        <title>Dongia rigui sp. nov., isolated from freshwater of a large wetland in Korea.</title>
        <authorList>
            <person name="Baik K.S."/>
            <person name="Hwang Y.M."/>
            <person name="Choi J.S."/>
            <person name="Kwon J."/>
            <person name="Seong C.N."/>
        </authorList>
    </citation>
    <scope>NUCLEOTIDE SEQUENCE [LARGE SCALE GENOMIC DNA]</scope>
    <source>
        <strain evidence="2 3">04SU4-P</strain>
    </source>
</reference>
<keyword evidence="2" id="KW-0378">Hydrolase</keyword>
<dbReference type="Gene3D" id="3.10.450.50">
    <property type="match status" value="1"/>
</dbReference>
<organism evidence="2 3">
    <name type="scientific">Dongia rigui</name>
    <dbReference type="NCBI Taxonomy" id="940149"/>
    <lineage>
        <taxon>Bacteria</taxon>
        <taxon>Pseudomonadati</taxon>
        <taxon>Pseudomonadota</taxon>
        <taxon>Alphaproteobacteria</taxon>
        <taxon>Rhodospirillales</taxon>
        <taxon>Dongiaceae</taxon>
        <taxon>Dongia</taxon>
    </lineage>
</organism>
<evidence type="ECO:0000259" key="1">
    <source>
        <dbReference type="Pfam" id="PF01738"/>
    </source>
</evidence>
<dbReference type="SUPFAM" id="SSF54427">
    <property type="entry name" value="NTF2-like"/>
    <property type="match status" value="1"/>
</dbReference>
<dbReference type="InterPro" id="IPR051049">
    <property type="entry name" value="Dienelactone_hydrolase-like"/>
</dbReference>
<dbReference type="InterPro" id="IPR032710">
    <property type="entry name" value="NTF2-like_dom_sf"/>
</dbReference>
<dbReference type="EMBL" id="JAXCLX010000001">
    <property type="protein sequence ID" value="MDY0870507.1"/>
    <property type="molecule type" value="Genomic_DNA"/>
</dbReference>
<dbReference type="GO" id="GO:0016787">
    <property type="term" value="F:hydrolase activity"/>
    <property type="evidence" value="ECO:0007669"/>
    <property type="project" value="UniProtKB-KW"/>
</dbReference>
<dbReference type="InterPro" id="IPR002925">
    <property type="entry name" value="Dienelactn_hydro"/>
</dbReference>
<accession>A0ABU5DT31</accession>
<dbReference type="EC" id="3.1.-.-" evidence="2"/>
<dbReference type="Pfam" id="PF01738">
    <property type="entry name" value="DLH"/>
    <property type="match status" value="1"/>
</dbReference>
<dbReference type="PANTHER" id="PTHR46623">
    <property type="entry name" value="CARBOXYMETHYLENEBUTENOLIDASE-RELATED"/>
    <property type="match status" value="1"/>
</dbReference>
<dbReference type="InterPro" id="IPR029058">
    <property type="entry name" value="AB_hydrolase_fold"/>
</dbReference>
<dbReference type="Proteomes" id="UP001271769">
    <property type="component" value="Unassembled WGS sequence"/>
</dbReference>
<protein>
    <submittedName>
        <fullName evidence="2">Dienelactone hydrolase family protein</fullName>
        <ecNumber evidence="2">3.1.-.-</ecNumber>
    </submittedName>
</protein>
<dbReference type="PANTHER" id="PTHR46623:SF6">
    <property type="entry name" value="ALPHA_BETA-HYDROLASES SUPERFAMILY PROTEIN"/>
    <property type="match status" value="1"/>
</dbReference>
<proteinExistence type="predicted"/>
<dbReference type="Gene3D" id="3.40.50.1820">
    <property type="entry name" value="alpha/beta hydrolase"/>
    <property type="match status" value="1"/>
</dbReference>
<sequence>MAGSYVTINAQDGGQFRAYLALPKAGKGPGIVLCQEIFGVNAYVRETADYYAEEGYVVLAPDLFWRMEPHVDMGYSPEEWQRAFGYFQNFNVDKGIEDIAATVKAMRARSDCTGKVGVLGHCLGGKLAYLTAARVDVDAAVGYYGVGIEGSLAEAKNIKCPTVLHFAELDKYCDANARNQIIAAFKDRPDIETYVYPGVDHAFARTMGEHFDKPASIMAHSRSIAVFRRALGPHFDLSALWDAHCYHEFATRDVAATMKTMVDQPYVNHIPTMTGGVGQKELARFYQHHFVNANPADTKLIPISRTVGADRVVDEMLFCFTHDREIDWMLPGVKPTGKYVEIPLVAIVCFRGDKLYHEHIYWDQASVLVQIGLLDPKGLPTAGNETAKKLLDEKQPSNTLMKRWAESAGK</sequence>